<dbReference type="InterPro" id="IPR050640">
    <property type="entry name" value="Bact_2-comp_sensor_kinase"/>
</dbReference>
<dbReference type="Pfam" id="PF06580">
    <property type="entry name" value="His_kinase"/>
    <property type="match status" value="1"/>
</dbReference>
<name>A0ABV8SIX0_9BACL</name>
<dbReference type="SUPFAM" id="SSF55874">
    <property type="entry name" value="ATPase domain of HSP90 chaperone/DNA topoisomerase II/histidine kinase"/>
    <property type="match status" value="1"/>
</dbReference>
<reference evidence="9" key="1">
    <citation type="journal article" date="2019" name="Int. J. Syst. Evol. Microbiol.">
        <title>The Global Catalogue of Microorganisms (GCM) 10K type strain sequencing project: providing services to taxonomists for standard genome sequencing and annotation.</title>
        <authorList>
            <consortium name="The Broad Institute Genomics Platform"/>
            <consortium name="The Broad Institute Genome Sequencing Center for Infectious Disease"/>
            <person name="Wu L."/>
            <person name="Ma J."/>
        </authorList>
    </citation>
    <scope>NUCLEOTIDE SEQUENCE [LARGE SCALE GENOMIC DNA]</scope>
    <source>
        <strain evidence="9">CGMCC 4.1641</strain>
    </source>
</reference>
<accession>A0ABV8SIX0</accession>
<keyword evidence="2" id="KW-1003">Cell membrane</keyword>
<feature type="domain" description="HAMP" evidence="7">
    <location>
        <begin position="317"/>
        <end position="369"/>
    </location>
</feature>
<keyword evidence="5 6" id="KW-0472">Membrane</keyword>
<dbReference type="PANTHER" id="PTHR34220">
    <property type="entry name" value="SENSOR HISTIDINE KINASE YPDA"/>
    <property type="match status" value="1"/>
</dbReference>
<comment type="caution">
    <text evidence="8">The sequence shown here is derived from an EMBL/GenBank/DDBJ whole genome shotgun (WGS) entry which is preliminary data.</text>
</comment>
<keyword evidence="9" id="KW-1185">Reference proteome</keyword>
<evidence type="ECO:0000256" key="4">
    <source>
        <dbReference type="ARBA" id="ARBA00022679"/>
    </source>
</evidence>
<evidence type="ECO:0000313" key="8">
    <source>
        <dbReference type="EMBL" id="MFC4306932.1"/>
    </source>
</evidence>
<dbReference type="Proteomes" id="UP001595755">
    <property type="component" value="Unassembled WGS sequence"/>
</dbReference>
<keyword evidence="6" id="KW-0812">Transmembrane</keyword>
<proteinExistence type="predicted"/>
<dbReference type="PANTHER" id="PTHR34220:SF7">
    <property type="entry name" value="SENSOR HISTIDINE KINASE YPDA"/>
    <property type="match status" value="1"/>
</dbReference>
<keyword evidence="8" id="KW-0418">Kinase</keyword>
<dbReference type="Pfam" id="PF00672">
    <property type="entry name" value="HAMP"/>
    <property type="match status" value="1"/>
</dbReference>
<keyword evidence="3" id="KW-0597">Phosphoprotein</keyword>
<evidence type="ECO:0000256" key="6">
    <source>
        <dbReference type="SAM" id="Phobius"/>
    </source>
</evidence>
<organism evidence="8 9">
    <name type="scientific">Cohnella boryungensis</name>
    <dbReference type="NCBI Taxonomy" id="768479"/>
    <lineage>
        <taxon>Bacteria</taxon>
        <taxon>Bacillati</taxon>
        <taxon>Bacillota</taxon>
        <taxon>Bacilli</taxon>
        <taxon>Bacillales</taxon>
        <taxon>Paenibacillaceae</taxon>
        <taxon>Cohnella</taxon>
    </lineage>
</organism>
<dbReference type="EC" id="2.7.13.3" evidence="8"/>
<evidence type="ECO:0000256" key="1">
    <source>
        <dbReference type="ARBA" id="ARBA00004651"/>
    </source>
</evidence>
<protein>
    <submittedName>
        <fullName evidence="8">Sensor histidine kinase</fullName>
        <ecNumber evidence="8">2.7.13.3</ecNumber>
    </submittedName>
</protein>
<dbReference type="InterPro" id="IPR003660">
    <property type="entry name" value="HAMP_dom"/>
</dbReference>
<comment type="subcellular location">
    <subcellularLocation>
        <location evidence="1">Cell membrane</location>
        <topology evidence="1">Multi-pass membrane protein</topology>
    </subcellularLocation>
</comment>
<dbReference type="InterPro" id="IPR010559">
    <property type="entry name" value="Sig_transdc_His_kin_internal"/>
</dbReference>
<dbReference type="PROSITE" id="PS50885">
    <property type="entry name" value="HAMP"/>
    <property type="match status" value="1"/>
</dbReference>
<feature type="transmembrane region" description="Helical" evidence="6">
    <location>
        <begin position="296"/>
        <end position="316"/>
    </location>
</feature>
<dbReference type="Gene3D" id="6.10.340.10">
    <property type="match status" value="1"/>
</dbReference>
<evidence type="ECO:0000256" key="2">
    <source>
        <dbReference type="ARBA" id="ARBA00022475"/>
    </source>
</evidence>
<sequence>MFKWRRGTVGKMNIFTKVMIVIVLMLIPIIVMYNYSNKTSTRVVEQELLQINLNRIRFFVAQMDVEADRLWKAAFVVAVDPDTLQMQFRSSSEPDYTLLASKRLLLQKLDMQSTSFEWVNDFTVYSPLSGVAVSTNLKQNYDEEYFKDASQEEWDYRVIEMDRGLEKAFVRALTTPFESHARREKPNLYVEVTFTSDNLVKMLESFMQGSDGQPFLYRPGFEPILPRGHDPELANAMVKQFDLIREQYPTEGSANITFQDEPYLVNYVTSESLGWYMVDFQPMKKVLAPIDHSKRMFYAAGLLLLLMGIASAALLYRNVQKPINDLIRAVKSLRRGAYDHRIKRGSPNEFHYLIDQFNLMSEDIETLIDKVYAEQLHAKESSLKHLQAQINPHFLYNNFAFIQSMAQLERTKVIVAFTQHLSQYYRYTTRTGQQWTSLSEEMDLIRNYLEIHRMQSERLQVLEQIEDGMLSIPMPRLLLQPVVENAIVHGMEGRIGEFQIVITGRRTEEGWELIVDDNGVGMRQEELEALKRSLLLQSEDDRSLGLRNVHQRLKHCFGQASGLRIEHSKLGGLRVTLMMTDGGDFGVKDSDR</sequence>
<keyword evidence="6" id="KW-1133">Transmembrane helix</keyword>
<dbReference type="EMBL" id="JBHSED010000070">
    <property type="protein sequence ID" value="MFC4306932.1"/>
    <property type="molecule type" value="Genomic_DNA"/>
</dbReference>
<dbReference type="SMART" id="SM00304">
    <property type="entry name" value="HAMP"/>
    <property type="match status" value="1"/>
</dbReference>
<dbReference type="RefSeq" id="WP_204604114.1">
    <property type="nucleotide sequence ID" value="NZ_JBHSED010000070.1"/>
</dbReference>
<feature type="transmembrane region" description="Helical" evidence="6">
    <location>
        <begin position="12"/>
        <end position="35"/>
    </location>
</feature>
<keyword evidence="4 8" id="KW-0808">Transferase</keyword>
<dbReference type="CDD" id="cd06225">
    <property type="entry name" value="HAMP"/>
    <property type="match status" value="1"/>
</dbReference>
<gene>
    <name evidence="8" type="ORF">ACFO1S_26270</name>
</gene>
<evidence type="ECO:0000259" key="7">
    <source>
        <dbReference type="PROSITE" id="PS50885"/>
    </source>
</evidence>
<evidence type="ECO:0000256" key="3">
    <source>
        <dbReference type="ARBA" id="ARBA00022553"/>
    </source>
</evidence>
<dbReference type="GO" id="GO:0004673">
    <property type="term" value="F:protein histidine kinase activity"/>
    <property type="evidence" value="ECO:0007669"/>
    <property type="project" value="UniProtKB-EC"/>
</dbReference>
<dbReference type="SUPFAM" id="SSF158472">
    <property type="entry name" value="HAMP domain-like"/>
    <property type="match status" value="1"/>
</dbReference>
<dbReference type="InterPro" id="IPR036890">
    <property type="entry name" value="HATPase_C_sf"/>
</dbReference>
<evidence type="ECO:0000313" key="9">
    <source>
        <dbReference type="Proteomes" id="UP001595755"/>
    </source>
</evidence>
<dbReference type="Gene3D" id="3.30.565.10">
    <property type="entry name" value="Histidine kinase-like ATPase, C-terminal domain"/>
    <property type="match status" value="1"/>
</dbReference>
<evidence type="ECO:0000256" key="5">
    <source>
        <dbReference type="ARBA" id="ARBA00023136"/>
    </source>
</evidence>